<evidence type="ECO:0000256" key="7">
    <source>
        <dbReference type="SAM" id="Phobius"/>
    </source>
</evidence>
<dbReference type="HOGENOM" id="CLU_1602745_0_0_1"/>
<dbReference type="Pfam" id="PF01490">
    <property type="entry name" value="Aa_trans"/>
    <property type="match status" value="1"/>
</dbReference>
<dbReference type="STRING" id="348802.A0A0D2D4X9"/>
<feature type="transmembrane region" description="Helical" evidence="7">
    <location>
        <begin position="138"/>
        <end position="157"/>
    </location>
</feature>
<feature type="domain" description="Amino acid transporter transmembrane" evidence="8">
    <location>
        <begin position="65"/>
        <end position="150"/>
    </location>
</feature>
<dbReference type="GeneID" id="25327853"/>
<feature type="compositionally biased region" description="Basic and acidic residues" evidence="6">
    <location>
        <begin position="14"/>
        <end position="26"/>
    </location>
</feature>
<keyword evidence="3 7" id="KW-0812">Transmembrane</keyword>
<keyword evidence="5 7" id="KW-0472">Membrane</keyword>
<dbReference type="PANTHER" id="PTHR22950">
    <property type="entry name" value="AMINO ACID TRANSPORTER"/>
    <property type="match status" value="1"/>
</dbReference>
<reference evidence="9 10" key="1">
    <citation type="submission" date="2015-01" db="EMBL/GenBank/DDBJ databases">
        <title>The Genome Sequence of Exophiala xenobiotica CBS118157.</title>
        <authorList>
            <consortium name="The Broad Institute Genomics Platform"/>
            <person name="Cuomo C."/>
            <person name="de Hoog S."/>
            <person name="Gorbushina A."/>
            <person name="Stielow B."/>
            <person name="Teixiera M."/>
            <person name="Abouelleil A."/>
            <person name="Chapman S.B."/>
            <person name="Priest M."/>
            <person name="Young S.K."/>
            <person name="Wortman J."/>
            <person name="Nusbaum C."/>
            <person name="Birren B."/>
        </authorList>
    </citation>
    <scope>NUCLEOTIDE SEQUENCE [LARGE SCALE GENOMIC DNA]</scope>
    <source>
        <strain evidence="9 10">CBS 118157</strain>
    </source>
</reference>
<dbReference type="PANTHER" id="PTHR22950:SF479">
    <property type="entry name" value="AMINO ACID TRANSPORTER (EUROFUNG)-RELATED"/>
    <property type="match status" value="1"/>
</dbReference>
<dbReference type="AlphaFoldDB" id="A0A0D2D4X9"/>
<evidence type="ECO:0000259" key="8">
    <source>
        <dbReference type="Pfam" id="PF01490"/>
    </source>
</evidence>
<name>A0A0D2D4X9_9EURO</name>
<evidence type="ECO:0000256" key="4">
    <source>
        <dbReference type="ARBA" id="ARBA00022989"/>
    </source>
</evidence>
<dbReference type="RefSeq" id="XP_013317976.1">
    <property type="nucleotide sequence ID" value="XM_013462522.1"/>
</dbReference>
<keyword evidence="4 7" id="KW-1133">Transmembrane helix</keyword>
<evidence type="ECO:0000256" key="3">
    <source>
        <dbReference type="ARBA" id="ARBA00022692"/>
    </source>
</evidence>
<evidence type="ECO:0000256" key="5">
    <source>
        <dbReference type="ARBA" id="ARBA00023136"/>
    </source>
</evidence>
<dbReference type="GO" id="GO:0015179">
    <property type="term" value="F:L-amino acid transmembrane transporter activity"/>
    <property type="evidence" value="ECO:0007669"/>
    <property type="project" value="TreeGrafter"/>
</dbReference>
<feature type="transmembrane region" description="Helical" evidence="7">
    <location>
        <begin position="68"/>
        <end position="88"/>
    </location>
</feature>
<dbReference type="Proteomes" id="UP000054342">
    <property type="component" value="Unassembled WGS sequence"/>
</dbReference>
<organism evidence="9 10">
    <name type="scientific">Exophiala xenobiotica</name>
    <dbReference type="NCBI Taxonomy" id="348802"/>
    <lineage>
        <taxon>Eukaryota</taxon>
        <taxon>Fungi</taxon>
        <taxon>Dikarya</taxon>
        <taxon>Ascomycota</taxon>
        <taxon>Pezizomycotina</taxon>
        <taxon>Eurotiomycetes</taxon>
        <taxon>Chaetothyriomycetidae</taxon>
        <taxon>Chaetothyriales</taxon>
        <taxon>Herpotrichiellaceae</taxon>
        <taxon>Exophiala</taxon>
    </lineage>
</organism>
<evidence type="ECO:0000256" key="2">
    <source>
        <dbReference type="ARBA" id="ARBA00008066"/>
    </source>
</evidence>
<protein>
    <recommendedName>
        <fullName evidence="8">Amino acid transporter transmembrane domain-containing protein</fullName>
    </recommendedName>
</protein>
<comment type="subcellular location">
    <subcellularLocation>
        <location evidence="1">Membrane</location>
        <topology evidence="1">Multi-pass membrane protein</topology>
    </subcellularLocation>
</comment>
<evidence type="ECO:0000256" key="6">
    <source>
        <dbReference type="SAM" id="MobiDB-lite"/>
    </source>
</evidence>
<dbReference type="InterPro" id="IPR013057">
    <property type="entry name" value="AA_transpt_TM"/>
</dbReference>
<evidence type="ECO:0000256" key="1">
    <source>
        <dbReference type="ARBA" id="ARBA00004141"/>
    </source>
</evidence>
<dbReference type="GO" id="GO:0016020">
    <property type="term" value="C:membrane"/>
    <property type="evidence" value="ECO:0007669"/>
    <property type="project" value="UniProtKB-SubCell"/>
</dbReference>
<dbReference type="OrthoDB" id="294730at2759"/>
<proteinExistence type="inferred from homology"/>
<feature type="region of interest" description="Disordered" evidence="6">
    <location>
        <begin position="1"/>
        <end position="26"/>
    </location>
</feature>
<evidence type="ECO:0000313" key="10">
    <source>
        <dbReference type="Proteomes" id="UP000054342"/>
    </source>
</evidence>
<keyword evidence="10" id="KW-1185">Reference proteome</keyword>
<comment type="similarity">
    <text evidence="2">Belongs to the amino acid/polyamine transporter 2 family.</text>
</comment>
<sequence length="166" mass="18116">MSIKQPYEIPVTEPSKHSMKESQLHDPDTVAIGEGEEIGKVDATRQGVSGQAAAEGGKQYRVLGRWKTAFVFIHTEIGIGILSLPSVLKKLGLIPGLIAILLIGLLATYTAYLYLIFWRKYQHVDNLPDAMRVLGGKPWAIVGGIALMINFILYLFLGGPPNSIDS</sequence>
<gene>
    <name evidence="9" type="ORF">PV05_05945</name>
</gene>
<accession>A0A0D2D4X9</accession>
<dbReference type="EMBL" id="KN847319">
    <property type="protein sequence ID" value="KIW57392.1"/>
    <property type="molecule type" value="Genomic_DNA"/>
</dbReference>
<feature type="transmembrane region" description="Helical" evidence="7">
    <location>
        <begin position="94"/>
        <end position="117"/>
    </location>
</feature>
<evidence type="ECO:0000313" key="9">
    <source>
        <dbReference type="EMBL" id="KIW57392.1"/>
    </source>
</evidence>